<dbReference type="SMART" id="SM00421">
    <property type="entry name" value="HTH_LUXR"/>
    <property type="match status" value="1"/>
</dbReference>
<dbReference type="CDD" id="cd06170">
    <property type="entry name" value="LuxR_C_like"/>
    <property type="match status" value="1"/>
</dbReference>
<keyword evidence="1" id="KW-0805">Transcription regulation</keyword>
<evidence type="ECO:0000256" key="1">
    <source>
        <dbReference type="ARBA" id="ARBA00023015"/>
    </source>
</evidence>
<dbReference type="PRINTS" id="PR00038">
    <property type="entry name" value="HTHLUXR"/>
</dbReference>
<dbReference type="Pfam" id="PF00196">
    <property type="entry name" value="GerE"/>
    <property type="match status" value="1"/>
</dbReference>
<evidence type="ECO:0000259" key="4">
    <source>
        <dbReference type="PROSITE" id="PS50043"/>
    </source>
</evidence>
<organism evidence="5 6">
    <name type="scientific">Microbacterium koreense</name>
    <dbReference type="NCBI Taxonomy" id="323761"/>
    <lineage>
        <taxon>Bacteria</taxon>
        <taxon>Bacillati</taxon>
        <taxon>Actinomycetota</taxon>
        <taxon>Actinomycetes</taxon>
        <taxon>Micrococcales</taxon>
        <taxon>Microbacteriaceae</taxon>
        <taxon>Microbacterium</taxon>
    </lineage>
</organism>
<dbReference type="RefSeq" id="WP_378751397.1">
    <property type="nucleotide sequence ID" value="NZ_JBHSSV010000005.1"/>
</dbReference>
<dbReference type="PANTHER" id="PTHR44688">
    <property type="entry name" value="DNA-BINDING TRANSCRIPTIONAL ACTIVATOR DEVR_DOSR"/>
    <property type="match status" value="1"/>
</dbReference>
<comment type="caution">
    <text evidence="5">The sequence shown here is derived from an EMBL/GenBank/DDBJ whole genome shotgun (WGS) entry which is preliminary data.</text>
</comment>
<feature type="domain" description="HTH luxR-type" evidence="4">
    <location>
        <begin position="445"/>
        <end position="510"/>
    </location>
</feature>
<evidence type="ECO:0000256" key="3">
    <source>
        <dbReference type="ARBA" id="ARBA00023163"/>
    </source>
</evidence>
<evidence type="ECO:0000313" key="5">
    <source>
        <dbReference type="EMBL" id="MFD0779881.1"/>
    </source>
</evidence>
<keyword evidence="3" id="KW-0804">Transcription</keyword>
<accession>A0ABW2ZNN9</accession>
<dbReference type="PANTHER" id="PTHR44688:SF16">
    <property type="entry name" value="DNA-BINDING TRANSCRIPTIONAL ACTIVATOR DEVR_DOSR"/>
    <property type="match status" value="1"/>
</dbReference>
<protein>
    <submittedName>
        <fullName evidence="5">LuxR C-terminal-related transcriptional regulator</fullName>
    </submittedName>
</protein>
<keyword evidence="2" id="KW-0238">DNA-binding</keyword>
<name>A0ABW2ZNN9_9MICO</name>
<dbReference type="SUPFAM" id="SSF46894">
    <property type="entry name" value="C-terminal effector domain of the bipartite response regulators"/>
    <property type="match status" value="1"/>
</dbReference>
<dbReference type="Gene3D" id="1.10.10.10">
    <property type="entry name" value="Winged helix-like DNA-binding domain superfamily/Winged helix DNA-binding domain"/>
    <property type="match status" value="1"/>
</dbReference>
<gene>
    <name evidence="5" type="ORF">ACFQZV_01050</name>
</gene>
<evidence type="ECO:0000256" key="2">
    <source>
        <dbReference type="ARBA" id="ARBA00023125"/>
    </source>
</evidence>
<evidence type="ECO:0000313" key="6">
    <source>
        <dbReference type="Proteomes" id="UP001597042"/>
    </source>
</evidence>
<dbReference type="InterPro" id="IPR036388">
    <property type="entry name" value="WH-like_DNA-bd_sf"/>
</dbReference>
<dbReference type="InterPro" id="IPR000792">
    <property type="entry name" value="Tscrpt_reg_LuxR_C"/>
</dbReference>
<sequence length="532" mass="57212">MERALERIVQLISEDRYAEAEEDTRGLSLVSLTGPLAGIVTRRNTDLSRRWNQMRGYPALVALVALGRYRVSGDIRSMDADLRAAADSLASHRSPDPVRRARDLVLQALCLGLADRGADSVEIGLRATALIDDLGPRLGEEQDRRIATAAIDLAGLLLVLDEYEAATRMCRVTRARTHDPFSPMWRMADIGLMCVAEITGSRGAVRAPSGAASDPQAGDGMWRAMLFVAKACLALDAMHPEEGLMRSQEAVGMFPDPYSLGPLVSVHATMLIAAGHPSWAGEFLDTVERVGLSTTPTTAVGDTRLLMRSLAAAASGDMASALRAEARMDPASPRRNLAQAYRLLWQGDNEGVVAVGARVARDRVTARHVGFLSVVLAAAHLRQGRESQTIADMERAGREIGMQSLGGAVLMLPRSDVIALLRLIDERGTVVLRRALPQPEQAMLADHPSPTLTGREREVLSLAAMGLTNPLIAERMHISANTVKYHLARAYRALGVATRARAVERAEEIGALIDVTPDAEAGRTSPASGTRG</sequence>
<dbReference type="EMBL" id="JBHTIM010000001">
    <property type="protein sequence ID" value="MFD0779881.1"/>
    <property type="molecule type" value="Genomic_DNA"/>
</dbReference>
<dbReference type="PROSITE" id="PS50043">
    <property type="entry name" value="HTH_LUXR_2"/>
    <property type="match status" value="1"/>
</dbReference>
<keyword evidence="6" id="KW-1185">Reference proteome</keyword>
<dbReference type="Proteomes" id="UP001597042">
    <property type="component" value="Unassembled WGS sequence"/>
</dbReference>
<proteinExistence type="predicted"/>
<dbReference type="InterPro" id="IPR016032">
    <property type="entry name" value="Sig_transdc_resp-reg_C-effctor"/>
</dbReference>
<reference evidence="6" key="1">
    <citation type="journal article" date="2019" name="Int. J. Syst. Evol. Microbiol.">
        <title>The Global Catalogue of Microorganisms (GCM) 10K type strain sequencing project: providing services to taxonomists for standard genome sequencing and annotation.</title>
        <authorList>
            <consortium name="The Broad Institute Genomics Platform"/>
            <consortium name="The Broad Institute Genome Sequencing Center for Infectious Disease"/>
            <person name="Wu L."/>
            <person name="Ma J."/>
        </authorList>
    </citation>
    <scope>NUCLEOTIDE SEQUENCE [LARGE SCALE GENOMIC DNA]</scope>
    <source>
        <strain evidence="6">CCUG 50754</strain>
    </source>
</reference>